<sequence length="68" mass="7721">MSGWVGLEQLMTAEDVAAVLQVPSTKTVARLRQQGRLRALKVGRGYRFDRRDVEDFIESLRTEQGEQA</sequence>
<accession>A0A3G2KEU8</accession>
<keyword evidence="3" id="KW-1185">Reference proteome</keyword>
<dbReference type="InterPro" id="IPR009061">
    <property type="entry name" value="DNA-bd_dom_put_sf"/>
</dbReference>
<protein>
    <submittedName>
        <fullName evidence="2">Helix-turn-helix DNA-binding domain protein</fullName>
    </submittedName>
</protein>
<organism evidence="2 3">
    <name type="scientific">Arthrobacter phage Coral</name>
    <dbReference type="NCBI Taxonomy" id="2419951"/>
    <lineage>
        <taxon>Viruses</taxon>
        <taxon>Duplodnaviria</taxon>
        <taxon>Heunggongvirae</taxon>
        <taxon>Uroviricota</taxon>
        <taxon>Caudoviricetes</taxon>
        <taxon>Coralvirus</taxon>
        <taxon>Coralvirus coral</taxon>
    </lineage>
</organism>
<name>A0A3G2KEU8_9CAUD</name>
<dbReference type="InterPro" id="IPR041657">
    <property type="entry name" value="HTH_17"/>
</dbReference>
<dbReference type="NCBIfam" id="TIGR01764">
    <property type="entry name" value="excise"/>
    <property type="match status" value="1"/>
</dbReference>
<dbReference type="EMBL" id="MH834606">
    <property type="protein sequence ID" value="AYN57514.1"/>
    <property type="molecule type" value="Genomic_DNA"/>
</dbReference>
<dbReference type="GO" id="GO:0003677">
    <property type="term" value="F:DNA binding"/>
    <property type="evidence" value="ECO:0007669"/>
    <property type="project" value="UniProtKB-KW"/>
</dbReference>
<dbReference type="KEGG" id="vg:55007026"/>
<reference evidence="2 3" key="1">
    <citation type="submission" date="2018-09" db="EMBL/GenBank/DDBJ databases">
        <authorList>
            <person name="Giglietti G."/>
            <person name="Stoner T.H."/>
            <person name="Garlena R.A."/>
            <person name="Russell D.A."/>
            <person name="Pope W.H."/>
            <person name="Jacobs-Sera D."/>
            <person name="Hatfull G.F."/>
        </authorList>
    </citation>
    <scope>NUCLEOTIDE SEQUENCE [LARGE SCALE GENOMIC DNA]</scope>
</reference>
<dbReference type="Proteomes" id="UP000278552">
    <property type="component" value="Segment"/>
</dbReference>
<dbReference type="GeneID" id="55007026"/>
<dbReference type="Pfam" id="PF12728">
    <property type="entry name" value="HTH_17"/>
    <property type="match status" value="1"/>
</dbReference>
<evidence type="ECO:0000313" key="3">
    <source>
        <dbReference type="Proteomes" id="UP000278552"/>
    </source>
</evidence>
<keyword evidence="2" id="KW-0238">DNA-binding</keyword>
<evidence type="ECO:0000259" key="1">
    <source>
        <dbReference type="Pfam" id="PF12728"/>
    </source>
</evidence>
<evidence type="ECO:0000313" key="2">
    <source>
        <dbReference type="EMBL" id="AYN57514.1"/>
    </source>
</evidence>
<dbReference type="RefSeq" id="YP_009815796.1">
    <property type="nucleotide sequence ID" value="NC_048099.1"/>
</dbReference>
<dbReference type="InterPro" id="IPR010093">
    <property type="entry name" value="SinI_DNA-bd"/>
</dbReference>
<feature type="domain" description="Helix-turn-helix" evidence="1">
    <location>
        <begin position="10"/>
        <end position="60"/>
    </location>
</feature>
<proteinExistence type="predicted"/>
<dbReference type="SUPFAM" id="SSF46955">
    <property type="entry name" value="Putative DNA-binding domain"/>
    <property type="match status" value="1"/>
</dbReference>
<gene>
    <name evidence="2" type="primary">39</name>
    <name evidence="2" type="ORF">PBI_CORAL_39</name>
</gene>